<dbReference type="Proteomes" id="UP000030762">
    <property type="component" value="Unassembled WGS sequence"/>
</dbReference>
<dbReference type="GeneID" id="19946945"/>
<feature type="region of interest" description="Disordered" evidence="1">
    <location>
        <begin position="178"/>
        <end position="209"/>
    </location>
</feature>
<dbReference type="InParanoid" id="T0QN11"/>
<dbReference type="EMBL" id="JH767148">
    <property type="protein sequence ID" value="EQC36101.1"/>
    <property type="molecule type" value="Genomic_DNA"/>
</dbReference>
<evidence type="ECO:0000313" key="2">
    <source>
        <dbReference type="EMBL" id="EQC36101.1"/>
    </source>
</evidence>
<dbReference type="OMA" id="VAQTKYT"/>
<protein>
    <submittedName>
        <fullName evidence="2">Uncharacterized protein</fullName>
    </submittedName>
</protein>
<dbReference type="VEuPathDB" id="FungiDB:SDRG_06218"/>
<feature type="region of interest" description="Disordered" evidence="1">
    <location>
        <begin position="399"/>
        <end position="424"/>
    </location>
</feature>
<sequence length="542" mass="58083">MAPRRLLDALLEDHAARLATLIHAQAPEQYAVAKLRKKLVKKSQTLPPAQRDAAVATVVNLLVQDPHITLVAKRQLVSSGAAASAPEEALPVLHHLARQVASHPVSLATIQGHIEKATATATVQELVDALLHLGCFRQGKNGKGADAILYDEAALLRPVTDFADVSFLRSYAHASVANEPEKPKKVKKTTKTTKAKEPKVEAKTPPAPMPVPSGSLLDALVQDLAVRIVFLIQLELKKTGACVGWRALIEKRLRLAAFVPTAHFDAAVAAVEATVVTCGNVVVTADGNLQLAPGAVAQTKYTLPTSPKPDVISKLVTRYASRAVAAPVPLKTLQNELGNKPVEKHDPAKAVALVLRGLERLGCFHVDRTNPKKEVVAILPSSLVCPVSSFEDLHFLQTPPAPVTAPTTKTKAKKKKAKQPNTPPHVEAARAEVDTNVDSATTVAPSDVPALVEAYMALFLDALAEWVEGGNDFHVSYIRGQLQPLLPPGTDTTEIVDAVVAALRQDARFVWTEAKGHQRYFSRQPPRAASSSNITEAEHTLA</sequence>
<name>T0QN11_SAPDV</name>
<feature type="region of interest" description="Disordered" evidence="1">
    <location>
        <begin position="521"/>
        <end position="542"/>
    </location>
</feature>
<keyword evidence="3" id="KW-1185">Reference proteome</keyword>
<accession>T0QN11</accession>
<feature type="compositionally biased region" description="Basic residues" evidence="1">
    <location>
        <begin position="184"/>
        <end position="193"/>
    </location>
</feature>
<gene>
    <name evidence="2" type="ORF">SDRG_06218</name>
</gene>
<proteinExistence type="predicted"/>
<dbReference type="OrthoDB" id="10382027at2759"/>
<evidence type="ECO:0000256" key="1">
    <source>
        <dbReference type="SAM" id="MobiDB-lite"/>
    </source>
</evidence>
<dbReference type="RefSeq" id="XP_008610207.1">
    <property type="nucleotide sequence ID" value="XM_008611985.1"/>
</dbReference>
<organism evidence="2 3">
    <name type="scientific">Saprolegnia diclina (strain VS20)</name>
    <dbReference type="NCBI Taxonomy" id="1156394"/>
    <lineage>
        <taxon>Eukaryota</taxon>
        <taxon>Sar</taxon>
        <taxon>Stramenopiles</taxon>
        <taxon>Oomycota</taxon>
        <taxon>Saprolegniomycetes</taxon>
        <taxon>Saprolegniales</taxon>
        <taxon>Saprolegniaceae</taxon>
        <taxon>Saprolegnia</taxon>
    </lineage>
</organism>
<reference evidence="2 3" key="1">
    <citation type="submission" date="2012-04" db="EMBL/GenBank/DDBJ databases">
        <title>The Genome Sequence of Saprolegnia declina VS20.</title>
        <authorList>
            <consortium name="The Broad Institute Genome Sequencing Platform"/>
            <person name="Russ C."/>
            <person name="Nusbaum C."/>
            <person name="Tyler B."/>
            <person name="van West P."/>
            <person name="Dieguez-Uribeondo J."/>
            <person name="de Bruijn I."/>
            <person name="Tripathy S."/>
            <person name="Jiang R."/>
            <person name="Young S.K."/>
            <person name="Zeng Q."/>
            <person name="Gargeya S."/>
            <person name="Fitzgerald M."/>
            <person name="Haas B."/>
            <person name="Abouelleil A."/>
            <person name="Alvarado L."/>
            <person name="Arachchi H.M."/>
            <person name="Berlin A."/>
            <person name="Chapman S.B."/>
            <person name="Goldberg J."/>
            <person name="Griggs A."/>
            <person name="Gujja S."/>
            <person name="Hansen M."/>
            <person name="Howarth C."/>
            <person name="Imamovic A."/>
            <person name="Larimer J."/>
            <person name="McCowen C."/>
            <person name="Montmayeur A."/>
            <person name="Murphy C."/>
            <person name="Neiman D."/>
            <person name="Pearson M."/>
            <person name="Priest M."/>
            <person name="Roberts A."/>
            <person name="Saif S."/>
            <person name="Shea T."/>
            <person name="Sisk P."/>
            <person name="Sykes S."/>
            <person name="Wortman J."/>
            <person name="Nusbaum C."/>
            <person name="Birren B."/>
        </authorList>
    </citation>
    <scope>NUCLEOTIDE SEQUENCE [LARGE SCALE GENOMIC DNA]</scope>
    <source>
        <strain evidence="2 3">VS20</strain>
    </source>
</reference>
<evidence type="ECO:0000313" key="3">
    <source>
        <dbReference type="Proteomes" id="UP000030762"/>
    </source>
</evidence>
<dbReference type="AlphaFoldDB" id="T0QN11"/>